<keyword evidence="4" id="KW-1185">Reference proteome</keyword>
<dbReference type="Proteomes" id="UP000237771">
    <property type="component" value="Unassembled WGS sequence"/>
</dbReference>
<accession>A0A1M5NUU6</accession>
<evidence type="ECO:0000313" key="2">
    <source>
        <dbReference type="EMBL" id="SHG93311.1"/>
    </source>
</evidence>
<dbReference type="Proteomes" id="UP000184384">
    <property type="component" value="Unassembled WGS sequence"/>
</dbReference>
<protein>
    <submittedName>
        <fullName evidence="2">Uncharacterized protein</fullName>
    </submittedName>
</protein>
<dbReference type="EMBL" id="FQWO01000005">
    <property type="protein sequence ID" value="SHG93311.1"/>
    <property type="molecule type" value="Genomic_DNA"/>
</dbReference>
<evidence type="ECO:0000313" key="4">
    <source>
        <dbReference type="Proteomes" id="UP000237771"/>
    </source>
</evidence>
<dbReference type="EMBL" id="PVUB01000005">
    <property type="protein sequence ID" value="PRZ23406.1"/>
    <property type="molecule type" value="Genomic_DNA"/>
</dbReference>
<organism evidence="2 3">
    <name type="scientific">Flavobacterium granuli</name>
    <dbReference type="NCBI Taxonomy" id="280093"/>
    <lineage>
        <taxon>Bacteria</taxon>
        <taxon>Pseudomonadati</taxon>
        <taxon>Bacteroidota</taxon>
        <taxon>Flavobacteriia</taxon>
        <taxon>Flavobacteriales</taxon>
        <taxon>Flavobacteriaceae</taxon>
        <taxon>Flavobacterium</taxon>
    </lineage>
</organism>
<sequence length="66" mass="7785">MSFSHDLNILRELDVSNNIYYYGKSSIRTAYFCRMRNSVSNFHSQLKKNTQIRICNLISILLNEPL</sequence>
<reference evidence="3" key="1">
    <citation type="submission" date="2016-11" db="EMBL/GenBank/DDBJ databases">
        <authorList>
            <person name="Varghese N."/>
            <person name="Submissions S."/>
        </authorList>
    </citation>
    <scope>NUCLEOTIDE SEQUENCE [LARGE SCALE GENOMIC DNA]</scope>
    <source>
        <strain evidence="3">DSM 19729</strain>
    </source>
</reference>
<name>A0A1M5NUU6_9FLAO</name>
<reference evidence="2" key="2">
    <citation type="submission" date="2016-11" db="EMBL/GenBank/DDBJ databases">
        <authorList>
            <person name="Jaros S."/>
            <person name="Januszkiewicz K."/>
            <person name="Wedrychowicz H."/>
        </authorList>
    </citation>
    <scope>NUCLEOTIDE SEQUENCE [LARGE SCALE GENOMIC DNA]</scope>
    <source>
        <strain evidence="2">DSM 19729</strain>
    </source>
</reference>
<proteinExistence type="predicted"/>
<evidence type="ECO:0000313" key="3">
    <source>
        <dbReference type="Proteomes" id="UP000184384"/>
    </source>
</evidence>
<evidence type="ECO:0000313" key="1">
    <source>
        <dbReference type="EMBL" id="PRZ23406.1"/>
    </source>
</evidence>
<gene>
    <name evidence="1" type="ORF">BC624_105128</name>
    <name evidence="2" type="ORF">SAMN05443373_105128</name>
</gene>
<dbReference type="AlphaFoldDB" id="A0A1M5NUU6"/>
<reference evidence="1 4" key="3">
    <citation type="submission" date="2018-03" db="EMBL/GenBank/DDBJ databases">
        <title>Genomic Encyclopedia of Archaeal and Bacterial Type Strains, Phase II (KMG-II): from individual species to whole genera.</title>
        <authorList>
            <person name="Goeker M."/>
        </authorList>
    </citation>
    <scope>NUCLEOTIDE SEQUENCE [LARGE SCALE GENOMIC DNA]</scope>
    <source>
        <strain evidence="1 4">DSM 17797</strain>
    </source>
</reference>